<evidence type="ECO:0000313" key="17">
    <source>
        <dbReference type="Proteomes" id="UP000185713"/>
    </source>
</evidence>
<dbReference type="PANTHER" id="PTHR11537">
    <property type="entry name" value="VOLTAGE-GATED POTASSIUM CHANNEL"/>
    <property type="match status" value="1"/>
</dbReference>
<dbReference type="GO" id="GO:0005249">
    <property type="term" value="F:voltage-gated potassium channel activity"/>
    <property type="evidence" value="ECO:0007669"/>
    <property type="project" value="InterPro"/>
</dbReference>
<keyword evidence="10 12" id="KW-0472">Membrane</keyword>
<evidence type="ECO:0000256" key="4">
    <source>
        <dbReference type="ARBA" id="ARBA00022692"/>
    </source>
</evidence>
<evidence type="ECO:0000256" key="7">
    <source>
        <dbReference type="ARBA" id="ARBA00022958"/>
    </source>
</evidence>
<feature type="transmembrane region" description="Helical" evidence="12">
    <location>
        <begin position="34"/>
        <end position="52"/>
    </location>
</feature>
<accession>A0A1L9C1M9</accession>
<evidence type="ECO:0000256" key="5">
    <source>
        <dbReference type="ARBA" id="ARBA00022826"/>
    </source>
</evidence>
<evidence type="ECO:0000256" key="3">
    <source>
        <dbReference type="ARBA" id="ARBA00022538"/>
    </source>
</evidence>
<keyword evidence="3" id="KW-0633">Potassium transport</keyword>
<dbReference type="InterPro" id="IPR027359">
    <property type="entry name" value="Volt_channel_dom_sf"/>
</dbReference>
<keyword evidence="2" id="KW-0813">Transport</keyword>
<feature type="transmembrane region" description="Helical" evidence="12">
    <location>
        <begin position="195"/>
        <end position="216"/>
    </location>
</feature>
<evidence type="ECO:0000256" key="2">
    <source>
        <dbReference type="ARBA" id="ARBA00022448"/>
    </source>
</evidence>
<dbReference type="InterPro" id="IPR028325">
    <property type="entry name" value="VG_K_chnl"/>
</dbReference>
<dbReference type="EMBL" id="RJJH01000016">
    <property type="protein sequence ID" value="RNI08548.1"/>
    <property type="molecule type" value="Genomic_DNA"/>
</dbReference>
<keyword evidence="9" id="KW-0406">Ion transport</keyword>
<reference evidence="14 17" key="1">
    <citation type="submission" date="2014-12" db="EMBL/GenBank/DDBJ databases">
        <title>The genome sequence of Methanohalophilus portucalensis strain FDF1.</title>
        <authorList>
            <person name="Lai M.-C."/>
            <person name="Lai S.-J."/>
        </authorList>
    </citation>
    <scope>NUCLEOTIDE SEQUENCE [LARGE SCALE GENOMIC DNA]</scope>
    <source>
        <strain evidence="14 17">FDF-1</strain>
    </source>
</reference>
<protein>
    <submittedName>
        <fullName evidence="14">Ion transporter</fullName>
    </submittedName>
    <submittedName>
        <fullName evidence="16">Voltage-gated potassium channel</fullName>
    </submittedName>
</protein>
<dbReference type="PANTHER" id="PTHR11537:SF254">
    <property type="entry name" value="POTASSIUM VOLTAGE-GATED CHANNEL PROTEIN SHAB"/>
    <property type="match status" value="1"/>
</dbReference>
<dbReference type="AlphaFoldDB" id="A0A1L9C1M9"/>
<dbReference type="Proteomes" id="UP000278252">
    <property type="component" value="Unassembled WGS sequence"/>
</dbReference>
<evidence type="ECO:0000256" key="8">
    <source>
        <dbReference type="ARBA" id="ARBA00022989"/>
    </source>
</evidence>
<feature type="transmembrane region" description="Helical" evidence="12">
    <location>
        <begin position="160"/>
        <end position="180"/>
    </location>
</feature>
<evidence type="ECO:0000313" key="18">
    <source>
        <dbReference type="Proteomes" id="UP000193969"/>
    </source>
</evidence>
<reference evidence="16" key="2">
    <citation type="submission" date="2017-04" db="EMBL/GenBank/DDBJ databases">
        <authorList>
            <person name="Afonso C.L."/>
            <person name="Miller P.J."/>
            <person name="Scott M.A."/>
            <person name="Spackman E."/>
            <person name="Goraichik I."/>
            <person name="Dimitrov K.M."/>
            <person name="Suarez D.L."/>
            <person name="Swayne D.E."/>
        </authorList>
    </citation>
    <scope>NUCLEOTIDE SEQUENCE [LARGE SCALE GENOMIC DNA]</scope>
    <source>
        <strain evidence="16">FDF-1</strain>
    </source>
</reference>
<reference evidence="15 19" key="4">
    <citation type="submission" date="2018-10" db="EMBL/GenBank/DDBJ databases">
        <title>Cultivation of a novel Methanohalophilus strain from Kebrit Deep of the Red Sea and a genomic comparison of members of the genus Methanohalophilus.</title>
        <authorList>
            <person name="Guan Y."/>
            <person name="Ngugi D.K."/>
            <person name="Stingl U."/>
        </authorList>
    </citation>
    <scope>NUCLEOTIDE SEQUENCE [LARGE SCALE GENOMIC DNA]</scope>
    <source>
        <strain evidence="15 19">DSM 7471</strain>
    </source>
</reference>
<dbReference type="PRINTS" id="PR00169">
    <property type="entry name" value="KCHANNEL"/>
</dbReference>
<dbReference type="STRING" id="523843.SAMN06264941_2133"/>
<organism evidence="14 17">
    <name type="scientific">Methanohalophilus portucalensis FDF-1</name>
    <dbReference type="NCBI Taxonomy" id="523843"/>
    <lineage>
        <taxon>Archaea</taxon>
        <taxon>Methanobacteriati</taxon>
        <taxon>Methanobacteriota</taxon>
        <taxon>Stenosarchaea group</taxon>
        <taxon>Methanomicrobia</taxon>
        <taxon>Methanosarcinales</taxon>
        <taxon>Methanosarcinaceae</taxon>
        <taxon>Methanohalophilus</taxon>
    </lineage>
</organism>
<sequence>MKKYNPYENRPSHTGWRRDLYDIIFEADTPLGKAFDIALIVAILGSVAIVMLDSVQSISTVHHHSLYMLEWNFTILFTIEYILRLICVRDKKKYATSFFGIIDLLAILPTYLIVILPGGQYLLVVRILRLLRIFRILKLVQYLSETELLLRALKESQRKITIFLFTILNLVVILGSVMYVVESSNPQFSSIPESIFWGIVTITTVGYGDIIPTTFLGKTIASLVMIIGYSIIAVPTGIITQSIIRVSNEEDKAKIVEQTKGNMFSKKCPGCAFQGHDLDAAYCKRCGERLEEE</sequence>
<keyword evidence="5" id="KW-0631">Potassium channel</keyword>
<evidence type="ECO:0000313" key="14">
    <source>
        <dbReference type="EMBL" id="OJH48439.1"/>
    </source>
</evidence>
<feature type="transmembrane region" description="Helical" evidence="12">
    <location>
        <begin position="223"/>
        <end position="244"/>
    </location>
</feature>
<dbReference type="EMBL" id="FXBN01000005">
    <property type="protein sequence ID" value="SMH44912.1"/>
    <property type="molecule type" value="Genomic_DNA"/>
</dbReference>
<evidence type="ECO:0000313" key="15">
    <source>
        <dbReference type="EMBL" id="RNI08548.1"/>
    </source>
</evidence>
<keyword evidence="18" id="KW-1185">Reference proteome</keyword>
<evidence type="ECO:0000256" key="10">
    <source>
        <dbReference type="ARBA" id="ARBA00023136"/>
    </source>
</evidence>
<evidence type="ECO:0000259" key="13">
    <source>
        <dbReference type="Pfam" id="PF00520"/>
    </source>
</evidence>
<keyword evidence="8 12" id="KW-1133">Transmembrane helix</keyword>
<reference evidence="18" key="3">
    <citation type="submission" date="2017-04" db="EMBL/GenBank/DDBJ databases">
        <authorList>
            <person name="Varghese N."/>
            <person name="Submissions S."/>
        </authorList>
    </citation>
    <scope>NUCLEOTIDE SEQUENCE [LARGE SCALE GENOMIC DNA]</scope>
    <source>
        <strain evidence="18">FDF-1</strain>
    </source>
</reference>
<dbReference type="InterPro" id="IPR005821">
    <property type="entry name" value="Ion_trans_dom"/>
</dbReference>
<dbReference type="Proteomes" id="UP000193969">
    <property type="component" value="Unassembled WGS sequence"/>
</dbReference>
<proteinExistence type="predicted"/>
<keyword evidence="6" id="KW-0851">Voltage-gated channel</keyword>
<dbReference type="SUPFAM" id="SSF81324">
    <property type="entry name" value="Voltage-gated potassium channels"/>
    <property type="match status" value="1"/>
</dbReference>
<evidence type="ECO:0000256" key="6">
    <source>
        <dbReference type="ARBA" id="ARBA00022882"/>
    </source>
</evidence>
<evidence type="ECO:0000313" key="19">
    <source>
        <dbReference type="Proteomes" id="UP000278252"/>
    </source>
</evidence>
<dbReference type="Gene3D" id="1.20.120.350">
    <property type="entry name" value="Voltage-gated potassium channels. Chain C"/>
    <property type="match status" value="1"/>
</dbReference>
<feature type="transmembrane region" description="Helical" evidence="12">
    <location>
        <begin position="95"/>
        <end position="115"/>
    </location>
</feature>
<dbReference type="Gene3D" id="1.10.287.70">
    <property type="match status" value="1"/>
</dbReference>
<comment type="subcellular location">
    <subcellularLocation>
        <location evidence="1">Membrane</location>
        <topology evidence="1">Multi-pass membrane protein</topology>
    </subcellularLocation>
</comment>
<dbReference type="EMBL" id="JWTK01000009">
    <property type="protein sequence ID" value="OJH48439.1"/>
    <property type="molecule type" value="Genomic_DNA"/>
</dbReference>
<keyword evidence="7" id="KW-0630">Potassium</keyword>
<evidence type="ECO:0000256" key="12">
    <source>
        <dbReference type="SAM" id="Phobius"/>
    </source>
</evidence>
<keyword evidence="4 12" id="KW-0812">Transmembrane</keyword>
<dbReference type="OrthoDB" id="56871at2157"/>
<dbReference type="RefSeq" id="WP_072361901.1">
    <property type="nucleotide sequence ID" value="NZ_FXBN01000005.1"/>
</dbReference>
<gene>
    <name evidence="15" type="ORF">EFE41_10270</name>
    <name evidence="14" type="ORF">MPF_2042</name>
    <name evidence="16" type="ORF">SAMN06264941_2133</name>
</gene>
<feature type="domain" description="Ion transport" evidence="13">
    <location>
        <begin position="33"/>
        <end position="246"/>
    </location>
</feature>
<dbReference type="Pfam" id="PF00520">
    <property type="entry name" value="Ion_trans"/>
    <property type="match status" value="1"/>
</dbReference>
<name>A0A1L9C1M9_9EURY</name>
<dbReference type="GO" id="GO:0001508">
    <property type="term" value="P:action potential"/>
    <property type="evidence" value="ECO:0007669"/>
    <property type="project" value="TreeGrafter"/>
</dbReference>
<dbReference type="GO" id="GO:0008076">
    <property type="term" value="C:voltage-gated potassium channel complex"/>
    <property type="evidence" value="ECO:0007669"/>
    <property type="project" value="InterPro"/>
</dbReference>
<dbReference type="Proteomes" id="UP000185713">
    <property type="component" value="Unassembled WGS sequence"/>
</dbReference>
<feature type="transmembrane region" description="Helical" evidence="12">
    <location>
        <begin position="64"/>
        <end position="83"/>
    </location>
</feature>
<evidence type="ECO:0000256" key="9">
    <source>
        <dbReference type="ARBA" id="ARBA00023065"/>
    </source>
</evidence>
<evidence type="ECO:0000256" key="11">
    <source>
        <dbReference type="ARBA" id="ARBA00023303"/>
    </source>
</evidence>
<evidence type="ECO:0000313" key="16">
    <source>
        <dbReference type="EMBL" id="SMH44912.1"/>
    </source>
</evidence>
<evidence type="ECO:0000256" key="1">
    <source>
        <dbReference type="ARBA" id="ARBA00004141"/>
    </source>
</evidence>
<keyword evidence="11 16" id="KW-0407">Ion channel</keyword>